<proteinExistence type="predicted"/>
<keyword evidence="1" id="KW-0032">Aminotransferase</keyword>
<protein>
    <submittedName>
        <fullName evidence="1">Aminotransferase</fullName>
    </submittedName>
</protein>
<feature type="non-terminal residue" evidence="1">
    <location>
        <position position="67"/>
    </location>
</feature>
<gene>
    <name evidence="1" type="ORF">HXK23_04145</name>
</gene>
<name>A0A930W0S5_9ACTN</name>
<comment type="caution">
    <text evidence="1">The sequence shown here is derived from an EMBL/GenBank/DDBJ whole genome shotgun (WGS) entry which is preliminary data.</text>
</comment>
<accession>A0A930W0S5</accession>
<dbReference type="EMBL" id="JABZGT010000229">
    <property type="protein sequence ID" value="MBF4809394.1"/>
    <property type="molecule type" value="Genomic_DNA"/>
</dbReference>
<dbReference type="GO" id="GO:0008483">
    <property type="term" value="F:transaminase activity"/>
    <property type="evidence" value="ECO:0007669"/>
    <property type="project" value="UniProtKB-KW"/>
</dbReference>
<reference evidence="1" key="1">
    <citation type="submission" date="2020-04" db="EMBL/GenBank/DDBJ databases">
        <title>Deep metagenomics examines the oral microbiome during advanced dental caries in children, revealing novel taxa and co-occurrences with host molecules.</title>
        <authorList>
            <person name="Baker J.L."/>
            <person name="Morton J.T."/>
            <person name="Dinis M."/>
            <person name="Alvarez R."/>
            <person name="Tran N.C."/>
            <person name="Knight R."/>
            <person name="Edlund A."/>
        </authorList>
    </citation>
    <scope>NUCLEOTIDE SEQUENCE</scope>
    <source>
        <strain evidence="1">JCVI_22A_bin.2</strain>
    </source>
</reference>
<keyword evidence="1" id="KW-0808">Transferase</keyword>
<dbReference type="InterPro" id="IPR015422">
    <property type="entry name" value="PyrdxlP-dep_Trfase_small"/>
</dbReference>
<dbReference type="AlphaFoldDB" id="A0A930W0S5"/>
<evidence type="ECO:0000313" key="2">
    <source>
        <dbReference type="Proteomes" id="UP000772566"/>
    </source>
</evidence>
<evidence type="ECO:0000313" key="1">
    <source>
        <dbReference type="EMBL" id="MBF4809394.1"/>
    </source>
</evidence>
<organism evidence="1 2">
    <name type="scientific">Lancefieldella parvula</name>
    <dbReference type="NCBI Taxonomy" id="1382"/>
    <lineage>
        <taxon>Bacteria</taxon>
        <taxon>Bacillati</taxon>
        <taxon>Actinomycetota</taxon>
        <taxon>Coriobacteriia</taxon>
        <taxon>Coriobacteriales</taxon>
        <taxon>Atopobiaceae</taxon>
        <taxon>Lancefieldella</taxon>
    </lineage>
</organism>
<sequence>MFELVSRELFQPKSTSEQNAYQKMSDAELNQALELIGQEARALGEKNLKLDMARGKPSPAQTALSKP</sequence>
<dbReference type="Gene3D" id="3.90.1150.10">
    <property type="entry name" value="Aspartate Aminotransferase, domain 1"/>
    <property type="match status" value="1"/>
</dbReference>
<dbReference type="Proteomes" id="UP000772566">
    <property type="component" value="Unassembled WGS sequence"/>
</dbReference>